<dbReference type="EMBL" id="RBXO01000001">
    <property type="protein sequence ID" value="RKT55774.1"/>
    <property type="molecule type" value="Genomic_DNA"/>
</dbReference>
<accession>A0A495W360</accession>
<comment type="caution">
    <text evidence="2">The sequence shown here is derived from an EMBL/GenBank/DDBJ whole genome shotgun (WGS) entry which is preliminary data.</text>
</comment>
<organism evidence="2 3">
    <name type="scientific">Saccharothrix australiensis</name>
    <dbReference type="NCBI Taxonomy" id="2072"/>
    <lineage>
        <taxon>Bacteria</taxon>
        <taxon>Bacillati</taxon>
        <taxon>Actinomycetota</taxon>
        <taxon>Actinomycetes</taxon>
        <taxon>Pseudonocardiales</taxon>
        <taxon>Pseudonocardiaceae</taxon>
        <taxon>Saccharothrix</taxon>
    </lineage>
</organism>
<dbReference type="OrthoDB" id="9771302at2"/>
<proteinExistence type="predicted"/>
<dbReference type="InterPro" id="IPR051207">
    <property type="entry name" value="ComplexI_NDUFA9_subunit"/>
</dbReference>
<evidence type="ECO:0000313" key="3">
    <source>
        <dbReference type="Proteomes" id="UP000282084"/>
    </source>
</evidence>
<dbReference type="PANTHER" id="PTHR12126">
    <property type="entry name" value="NADH-UBIQUINONE OXIDOREDUCTASE 39 KDA SUBUNIT-RELATED"/>
    <property type="match status" value="1"/>
</dbReference>
<dbReference type="Pfam" id="PF13460">
    <property type="entry name" value="NAD_binding_10"/>
    <property type="match status" value="1"/>
</dbReference>
<name>A0A495W360_9PSEU</name>
<dbReference type="RefSeq" id="WP_121007435.1">
    <property type="nucleotide sequence ID" value="NZ_RBXO01000001.1"/>
</dbReference>
<dbReference type="GO" id="GO:0044877">
    <property type="term" value="F:protein-containing complex binding"/>
    <property type="evidence" value="ECO:0007669"/>
    <property type="project" value="TreeGrafter"/>
</dbReference>
<dbReference type="Gene3D" id="3.40.50.720">
    <property type="entry name" value="NAD(P)-binding Rossmann-like Domain"/>
    <property type="match status" value="1"/>
</dbReference>
<dbReference type="InterPro" id="IPR016040">
    <property type="entry name" value="NAD(P)-bd_dom"/>
</dbReference>
<evidence type="ECO:0000259" key="1">
    <source>
        <dbReference type="Pfam" id="PF13460"/>
    </source>
</evidence>
<keyword evidence="3" id="KW-1185">Reference proteome</keyword>
<reference evidence="2 3" key="1">
    <citation type="submission" date="2018-10" db="EMBL/GenBank/DDBJ databases">
        <title>Sequencing the genomes of 1000 actinobacteria strains.</title>
        <authorList>
            <person name="Klenk H.-P."/>
        </authorList>
    </citation>
    <scope>NUCLEOTIDE SEQUENCE [LARGE SCALE GENOMIC DNA]</scope>
    <source>
        <strain evidence="2 3">DSM 43800</strain>
    </source>
</reference>
<protein>
    <submittedName>
        <fullName evidence="2">Uncharacterized protein YbjT (DUF2867 family)</fullName>
    </submittedName>
</protein>
<gene>
    <name evidence="2" type="ORF">C8E97_4461</name>
</gene>
<feature type="domain" description="NAD(P)-binding" evidence="1">
    <location>
        <begin position="7"/>
        <end position="172"/>
    </location>
</feature>
<sequence length="246" mass="25164">MKVVVIGGTGLVGSTVVARLGEHGHEAVAAAPSTGIDAITGKGLAEALRGADALVDVSRSPSFTEEDVSAFFRTATANLVRAAQDAGVGHYVALSVVGADRARESGYLRAKVVQEGLVRASGLRHTVVRATQFFEFGGTIADSATADGVVTLPDGGAQPVAAADVAAAVARIAVGAPHDGLVEVGGPEVFTVADWVRTVLAARHDPRTVVADPRARYFGALLDAKTLVPGPDALIGEVRLADWLSR</sequence>
<dbReference type="InterPro" id="IPR036291">
    <property type="entry name" value="NAD(P)-bd_dom_sf"/>
</dbReference>
<dbReference type="PANTHER" id="PTHR12126:SF11">
    <property type="entry name" value="NADH DEHYDROGENASE [UBIQUINONE] 1 ALPHA SUBCOMPLEX SUBUNIT 9, MITOCHONDRIAL"/>
    <property type="match status" value="1"/>
</dbReference>
<dbReference type="Proteomes" id="UP000282084">
    <property type="component" value="Unassembled WGS sequence"/>
</dbReference>
<dbReference type="AlphaFoldDB" id="A0A495W360"/>
<dbReference type="SUPFAM" id="SSF51735">
    <property type="entry name" value="NAD(P)-binding Rossmann-fold domains"/>
    <property type="match status" value="1"/>
</dbReference>
<evidence type="ECO:0000313" key="2">
    <source>
        <dbReference type="EMBL" id="RKT55774.1"/>
    </source>
</evidence>